<dbReference type="SUPFAM" id="SSF103473">
    <property type="entry name" value="MFS general substrate transporter"/>
    <property type="match status" value="1"/>
</dbReference>
<organism evidence="8 9">
    <name type="scientific">Tetraparma gracilis</name>
    <dbReference type="NCBI Taxonomy" id="2962635"/>
    <lineage>
        <taxon>Eukaryota</taxon>
        <taxon>Sar</taxon>
        <taxon>Stramenopiles</taxon>
        <taxon>Ochrophyta</taxon>
        <taxon>Bolidophyceae</taxon>
        <taxon>Parmales</taxon>
        <taxon>Triparmaceae</taxon>
        <taxon>Tetraparma</taxon>
    </lineage>
</organism>
<reference evidence="8 9" key="1">
    <citation type="journal article" date="2023" name="Commun. Biol.">
        <title>Genome analysis of Parmales, the sister group of diatoms, reveals the evolutionary specialization of diatoms from phago-mixotrophs to photoautotrophs.</title>
        <authorList>
            <person name="Ban H."/>
            <person name="Sato S."/>
            <person name="Yoshikawa S."/>
            <person name="Yamada K."/>
            <person name="Nakamura Y."/>
            <person name="Ichinomiya M."/>
            <person name="Sato N."/>
            <person name="Blanc-Mathieu R."/>
            <person name="Endo H."/>
            <person name="Kuwata A."/>
            <person name="Ogata H."/>
        </authorList>
    </citation>
    <scope>NUCLEOTIDE SEQUENCE [LARGE SCALE GENOMIC DNA]</scope>
</reference>
<feature type="transmembrane region" description="Helical" evidence="7">
    <location>
        <begin position="268"/>
        <end position="288"/>
    </location>
</feature>
<feature type="transmembrane region" description="Helical" evidence="7">
    <location>
        <begin position="191"/>
        <end position="212"/>
    </location>
</feature>
<keyword evidence="3" id="KW-0813">Transport</keyword>
<evidence type="ECO:0000313" key="9">
    <source>
        <dbReference type="Proteomes" id="UP001165060"/>
    </source>
</evidence>
<dbReference type="InterPro" id="IPR050495">
    <property type="entry name" value="ATG22/LtaA_families"/>
</dbReference>
<sequence>MGLLSNPVFAKLEAWGYLWLLSLRGVGFTTNIFMNIALLKFGYGSVGCTPTGSDIGYNATMERVQTIEEADLAGDECQGTLPLVGLPILSGYILLNTISTTVALLVTPIFGTIVDHSPSRKFHTFATCSVYVLVNAIAIAASPSNWFVMICLALFLQQGAYQFHVACVAAYCTEIADGDEQIIALQNAGRVFELSFMLFFAALIGVVGKALGDVVERTAVLGQVIATVYCVPIMFVAYARIEERPALQAGEADLCYGFRRLRSTVKELWATNFYVLQYLVGLAFVNAANMSVIGLTPLYAMQQLNIENPTGVVGITIVACIPGALINNSLSKRLGMRRQLGNLISTAAATIGVLVAFVHREGQVLEIYACGFVCGLVLGGIYPSLKGVYMSIIPAGQEVEFQGLYSFFAMVLGFLPTTWFGFAVDSSLGGEAGARRVGLVGIIVFYAVGYFLCSYCLDDKKAKEVAAKTAHLRARGKLMIGSASVVHAVDEGEGGVKSR</sequence>
<comment type="similarity">
    <text evidence="2">Belongs to the ATG22 family.</text>
</comment>
<name>A0ABQ6MN03_9STRA</name>
<dbReference type="InterPro" id="IPR036259">
    <property type="entry name" value="MFS_trans_sf"/>
</dbReference>
<evidence type="ECO:0000256" key="7">
    <source>
        <dbReference type="SAM" id="Phobius"/>
    </source>
</evidence>
<evidence type="ECO:0000256" key="2">
    <source>
        <dbReference type="ARBA" id="ARBA00006978"/>
    </source>
</evidence>
<evidence type="ECO:0000313" key="8">
    <source>
        <dbReference type="EMBL" id="GMI28766.1"/>
    </source>
</evidence>
<evidence type="ECO:0000256" key="3">
    <source>
        <dbReference type="ARBA" id="ARBA00022448"/>
    </source>
</evidence>
<feature type="transmembrane region" description="Helical" evidence="7">
    <location>
        <begin position="365"/>
        <end position="383"/>
    </location>
</feature>
<evidence type="ECO:0000256" key="5">
    <source>
        <dbReference type="ARBA" id="ARBA00022989"/>
    </source>
</evidence>
<feature type="transmembrane region" description="Helical" evidence="7">
    <location>
        <begin position="89"/>
        <end position="110"/>
    </location>
</feature>
<feature type="transmembrane region" description="Helical" evidence="7">
    <location>
        <begin position="404"/>
        <end position="424"/>
    </location>
</feature>
<dbReference type="InterPro" id="IPR024671">
    <property type="entry name" value="Atg22-like"/>
</dbReference>
<dbReference type="PANTHER" id="PTHR23519:SF1">
    <property type="entry name" value="AUTOPHAGY-RELATED PROTEIN 22"/>
    <property type="match status" value="1"/>
</dbReference>
<gene>
    <name evidence="8" type="ORF">TeGR_g4029</name>
</gene>
<accession>A0ABQ6MN03</accession>
<dbReference type="PANTHER" id="PTHR23519">
    <property type="entry name" value="AUTOPHAGY-RELATED PROTEIN 22"/>
    <property type="match status" value="1"/>
</dbReference>
<dbReference type="Proteomes" id="UP001165060">
    <property type="component" value="Unassembled WGS sequence"/>
</dbReference>
<feature type="transmembrane region" description="Helical" evidence="7">
    <location>
        <begin position="436"/>
        <end position="457"/>
    </location>
</feature>
<dbReference type="EMBL" id="BRYB01000375">
    <property type="protein sequence ID" value="GMI28766.1"/>
    <property type="molecule type" value="Genomic_DNA"/>
</dbReference>
<proteinExistence type="inferred from homology"/>
<dbReference type="Pfam" id="PF11700">
    <property type="entry name" value="ATG22"/>
    <property type="match status" value="1"/>
</dbReference>
<comment type="caution">
    <text evidence="8">The sequence shown here is derived from an EMBL/GenBank/DDBJ whole genome shotgun (WGS) entry which is preliminary data.</text>
</comment>
<keyword evidence="9" id="KW-1185">Reference proteome</keyword>
<feature type="transmembrane region" description="Helical" evidence="7">
    <location>
        <begin position="308"/>
        <end position="328"/>
    </location>
</feature>
<keyword evidence="6 7" id="KW-0472">Membrane</keyword>
<protein>
    <submittedName>
        <fullName evidence="8">Uncharacterized protein</fullName>
    </submittedName>
</protein>
<feature type="transmembrane region" description="Helical" evidence="7">
    <location>
        <begin position="218"/>
        <end position="239"/>
    </location>
</feature>
<evidence type="ECO:0000256" key="6">
    <source>
        <dbReference type="ARBA" id="ARBA00023136"/>
    </source>
</evidence>
<feature type="transmembrane region" description="Helical" evidence="7">
    <location>
        <begin position="340"/>
        <end position="359"/>
    </location>
</feature>
<keyword evidence="4 7" id="KW-0812">Transmembrane</keyword>
<keyword evidence="5 7" id="KW-1133">Transmembrane helix</keyword>
<evidence type="ECO:0000256" key="4">
    <source>
        <dbReference type="ARBA" id="ARBA00022692"/>
    </source>
</evidence>
<comment type="subcellular location">
    <subcellularLocation>
        <location evidence="1">Endomembrane system</location>
        <topology evidence="1">Multi-pass membrane protein</topology>
    </subcellularLocation>
</comment>
<dbReference type="Gene3D" id="1.20.1250.20">
    <property type="entry name" value="MFS general substrate transporter like domains"/>
    <property type="match status" value="1"/>
</dbReference>
<evidence type="ECO:0000256" key="1">
    <source>
        <dbReference type="ARBA" id="ARBA00004127"/>
    </source>
</evidence>